<dbReference type="GO" id="GO:0005952">
    <property type="term" value="C:cAMP-dependent protein kinase complex"/>
    <property type="evidence" value="ECO:0007669"/>
    <property type="project" value="TreeGrafter"/>
</dbReference>
<dbReference type="InterPro" id="IPR025663">
    <property type="entry name" value="AKAP_28"/>
</dbReference>
<accession>A0AAQ4PPC7</accession>
<organism evidence="1 2">
    <name type="scientific">Gasterosteus aculeatus aculeatus</name>
    <name type="common">three-spined stickleback</name>
    <dbReference type="NCBI Taxonomy" id="481459"/>
    <lineage>
        <taxon>Eukaryota</taxon>
        <taxon>Metazoa</taxon>
        <taxon>Chordata</taxon>
        <taxon>Craniata</taxon>
        <taxon>Vertebrata</taxon>
        <taxon>Euteleostomi</taxon>
        <taxon>Actinopterygii</taxon>
        <taxon>Neopterygii</taxon>
        <taxon>Teleostei</taxon>
        <taxon>Neoteleostei</taxon>
        <taxon>Acanthomorphata</taxon>
        <taxon>Eupercaria</taxon>
        <taxon>Perciformes</taxon>
        <taxon>Cottioidei</taxon>
        <taxon>Gasterosteales</taxon>
        <taxon>Gasterosteidae</taxon>
        <taxon>Gasterosteus</taxon>
    </lineage>
</organism>
<reference evidence="1" key="3">
    <citation type="submission" date="2025-09" db="UniProtKB">
        <authorList>
            <consortium name="Ensembl"/>
        </authorList>
    </citation>
    <scope>IDENTIFICATION</scope>
</reference>
<dbReference type="Pfam" id="PF14469">
    <property type="entry name" value="AKAP28"/>
    <property type="match status" value="1"/>
</dbReference>
<proteinExistence type="predicted"/>
<dbReference type="PANTHER" id="PTHR35075">
    <property type="entry name" value="A-KINASE ANCHOR PROTEIN 14"/>
    <property type="match status" value="1"/>
</dbReference>
<reference evidence="1 2" key="1">
    <citation type="journal article" date="2021" name="G3 (Bethesda)">
        <title>Improved contiguity of the threespine stickleback genome using long-read sequencing.</title>
        <authorList>
            <person name="Nath S."/>
            <person name="Shaw D.E."/>
            <person name="White M.A."/>
        </authorList>
    </citation>
    <scope>NUCLEOTIDE SEQUENCE [LARGE SCALE GENOMIC DNA]</scope>
    <source>
        <strain evidence="1 2">Lake Benthic</strain>
    </source>
</reference>
<evidence type="ECO:0000313" key="2">
    <source>
        <dbReference type="Proteomes" id="UP000007635"/>
    </source>
</evidence>
<dbReference type="GO" id="GO:0034237">
    <property type="term" value="F:protein kinase A regulatory subunit binding"/>
    <property type="evidence" value="ECO:0007669"/>
    <property type="project" value="TreeGrafter"/>
</dbReference>
<sequence>MTTISCVAVKDFTVDAVEKQLEEYVQTWELQRCWLYTLDFLFRTEEEHRTFYHYRARFGVPTAGEPVPGTASVRFDVCVSRVGPAAAPVEVRFAVESSRLMHAPAGTRFREEWLEDVVERKTLLRKEAGL</sequence>
<keyword evidence="2" id="KW-1185">Reference proteome</keyword>
<protein>
    <submittedName>
        <fullName evidence="1">Uncharacterized protein</fullName>
    </submittedName>
</protein>
<dbReference type="Proteomes" id="UP000007635">
    <property type="component" value="Chromosome IV"/>
</dbReference>
<dbReference type="AlphaFoldDB" id="A0AAQ4PPC7"/>
<reference evidence="1" key="2">
    <citation type="submission" date="2025-08" db="UniProtKB">
        <authorList>
            <consortium name="Ensembl"/>
        </authorList>
    </citation>
    <scope>IDENTIFICATION</scope>
</reference>
<dbReference type="PANTHER" id="PTHR35075:SF1">
    <property type="entry name" value="A-KINASE ANCHOR PROTEIN 14"/>
    <property type="match status" value="1"/>
</dbReference>
<name>A0AAQ4PPC7_GASAC</name>
<dbReference type="GeneTree" id="ENSGT00940000175529"/>
<evidence type="ECO:0000313" key="1">
    <source>
        <dbReference type="Ensembl" id="ENSGACP00000040714.1"/>
    </source>
</evidence>
<dbReference type="InterPro" id="IPR053084">
    <property type="entry name" value="AKAP"/>
</dbReference>
<dbReference type="Ensembl" id="ENSGACT00000064569.1">
    <property type="protein sequence ID" value="ENSGACP00000040714.1"/>
    <property type="gene ID" value="ENSGACG00000033614.1"/>
</dbReference>